<dbReference type="EMBL" id="BALE01000031">
    <property type="protein sequence ID" value="GAN54790.1"/>
    <property type="molecule type" value="Genomic_DNA"/>
</dbReference>
<dbReference type="Gene3D" id="3.40.720.10">
    <property type="entry name" value="Alkaline Phosphatase, subunit A"/>
    <property type="match status" value="1"/>
</dbReference>
<evidence type="ECO:0000313" key="3">
    <source>
        <dbReference type="EMBL" id="GAN54790.1"/>
    </source>
</evidence>
<feature type="transmembrane region" description="Helical" evidence="1">
    <location>
        <begin position="148"/>
        <end position="168"/>
    </location>
</feature>
<sequence>MHLIIVLVGLFGAVWCVDAAARPSEGGRWFPRSLADVCIRILPMLLVLGAALALTGRLVPGAILTGTTMGLLVLGSNLKRGILGESLIFSDAAIIEACFRHPRFYVSAVALPARIILLTGIALTAAVIVALFLSDVMAQWSGQASGRLLVRLGGIALALAAWGGLRLFGQMDLARRLLPEADCDAGIRRYGLFATLALGWLRWRDDSARPLPVCRTLSAPASQGNAARNPPIVIVIQCESFADPRDLNLSGHSTPELQNLERAKSAGHAGQLHVSGFGAYTMRTEYGVLFGQEEVELGFSRFDPYLSALRQGGLALPARLAPRYGTRVFVHPHDLRFYGRDRLMPAIGFTDLIGAEAFGSADACGPHIGDRALGMQLVAMIDQAAREDRATFVFAVSIENHGPWKDGLEGYLEHLVHGDELLGMVSDALAACGRPAILAFYGDHRPSIPGVVTPDGPKSTPFVLRGFGGAEEVSPIGEHDLTPAALHHAIFDAVDKSVR</sequence>
<feature type="transmembrane region" description="Helical" evidence="1">
    <location>
        <begin position="111"/>
        <end position="133"/>
    </location>
</feature>
<evidence type="ECO:0000256" key="1">
    <source>
        <dbReference type="SAM" id="Phobius"/>
    </source>
</evidence>
<dbReference type="CDD" id="cd16015">
    <property type="entry name" value="LTA_synthase"/>
    <property type="match status" value="1"/>
</dbReference>
<comment type="caution">
    <text evidence="3">The sequence shown here is derived from an EMBL/GenBank/DDBJ whole genome shotgun (WGS) entry which is preliminary data.</text>
</comment>
<keyword evidence="4" id="KW-1185">Reference proteome</keyword>
<accession>A0A0D6MN21</accession>
<feature type="domain" description="Sulfatase N-terminal" evidence="2">
    <location>
        <begin position="231"/>
        <end position="489"/>
    </location>
</feature>
<dbReference type="RefSeq" id="WP_148505949.1">
    <property type="nucleotide sequence ID" value="NZ_BALE01000031.1"/>
</dbReference>
<dbReference type="InterPro" id="IPR017850">
    <property type="entry name" value="Alkaline_phosphatase_core_sf"/>
</dbReference>
<gene>
    <name evidence="3" type="ORF">Tasa_031_008</name>
</gene>
<dbReference type="OrthoDB" id="5363296at2"/>
<dbReference type="STRING" id="1231623.Tasa_031_008"/>
<dbReference type="Pfam" id="PF00884">
    <property type="entry name" value="Sulfatase"/>
    <property type="match status" value="1"/>
</dbReference>
<reference evidence="3 4" key="1">
    <citation type="submission" date="2012-10" db="EMBL/GenBank/DDBJ databases">
        <title>Genome sequencing of Tanticharoenia sakaeratensis NBRC 103193.</title>
        <authorList>
            <person name="Azuma Y."/>
            <person name="Hadano H."/>
            <person name="Hirakawa H."/>
            <person name="Matsushita K."/>
        </authorList>
    </citation>
    <scope>NUCLEOTIDE SEQUENCE [LARGE SCALE GENOMIC DNA]</scope>
    <source>
        <strain evidence="3 4">NBRC 103193</strain>
    </source>
</reference>
<dbReference type="SUPFAM" id="SSF53649">
    <property type="entry name" value="Alkaline phosphatase-like"/>
    <property type="match status" value="1"/>
</dbReference>
<protein>
    <submittedName>
        <fullName evidence="3">Capsule polysaccharide biosynthesis protein</fullName>
    </submittedName>
</protein>
<proteinExistence type="predicted"/>
<evidence type="ECO:0000313" key="4">
    <source>
        <dbReference type="Proteomes" id="UP000032679"/>
    </source>
</evidence>
<keyword evidence="1" id="KW-1133">Transmembrane helix</keyword>
<keyword evidence="1" id="KW-0812">Transmembrane</keyword>
<name>A0A0D6MN21_9PROT</name>
<dbReference type="InterPro" id="IPR000917">
    <property type="entry name" value="Sulfatase_N"/>
</dbReference>
<dbReference type="Proteomes" id="UP000032679">
    <property type="component" value="Unassembled WGS sequence"/>
</dbReference>
<evidence type="ECO:0000259" key="2">
    <source>
        <dbReference type="Pfam" id="PF00884"/>
    </source>
</evidence>
<dbReference type="AlphaFoldDB" id="A0A0D6MN21"/>
<organism evidence="3 4">
    <name type="scientific">Tanticharoenia sakaeratensis NBRC 103193</name>
    <dbReference type="NCBI Taxonomy" id="1231623"/>
    <lineage>
        <taxon>Bacteria</taxon>
        <taxon>Pseudomonadati</taxon>
        <taxon>Pseudomonadota</taxon>
        <taxon>Alphaproteobacteria</taxon>
        <taxon>Acetobacterales</taxon>
        <taxon>Acetobacteraceae</taxon>
        <taxon>Tanticharoenia</taxon>
    </lineage>
</organism>
<keyword evidence="1" id="KW-0472">Membrane</keyword>